<dbReference type="PANTHER" id="PTHR47313">
    <property type="entry name" value="RIBOSOMAL RNA LARGE SUBUNIT METHYLTRANSFERASE K/L"/>
    <property type="match status" value="1"/>
</dbReference>
<comment type="similarity">
    <text evidence="6">Belongs to the methyltransferase superfamily. RlmKL family.</text>
</comment>
<dbReference type="GO" id="GO:0052915">
    <property type="term" value="F:23S rRNA (guanine(2445)-N(2))-methyltransferase activity"/>
    <property type="evidence" value="ECO:0007669"/>
    <property type="project" value="UniProtKB-EC"/>
</dbReference>
<dbReference type="EC" id="2.1.1.173" evidence="6"/>
<gene>
    <name evidence="9" type="primary">rlmKL</name>
    <name evidence="6" type="synonym">rlmL</name>
    <name evidence="9" type="ORF">OE749_05555</name>
</gene>
<comment type="caution">
    <text evidence="9">The sequence shown here is derived from an EMBL/GenBank/DDBJ whole genome shotgun (WGS) entry which is preliminary data.</text>
</comment>
<dbReference type="CDD" id="cd02440">
    <property type="entry name" value="AdoMet_MTases"/>
    <property type="match status" value="1"/>
</dbReference>
<dbReference type="InterPro" id="IPR000241">
    <property type="entry name" value="RlmKL-like_Mtase"/>
</dbReference>
<keyword evidence="7" id="KW-0694">RNA-binding</keyword>
<dbReference type="PROSITE" id="PS01261">
    <property type="entry name" value="UPF0020"/>
    <property type="match status" value="1"/>
</dbReference>
<accession>A0ABT3A7A5</accession>
<dbReference type="InterPro" id="IPR017244">
    <property type="entry name" value="23SrRNA_methyltr_KL"/>
</dbReference>
<evidence type="ECO:0000256" key="7">
    <source>
        <dbReference type="PROSITE-ProRule" id="PRU00529"/>
    </source>
</evidence>
<dbReference type="Gene3D" id="3.40.50.150">
    <property type="entry name" value="Vaccinia Virus protein VP39"/>
    <property type="match status" value="2"/>
</dbReference>
<sequence>MYDILATTSLGLDELLASEIKALCPDVETRVKPGQVLFTASQADAYRICLWSRLANRVLIKLAEGDLAHPDDLYNIASKVNWTAHFDASNTFAVDFIGTNKVINNTQFGAVRVKDAIVDQFNDLFDERPDVDRQTPDIRIQARLKRNQISVYLDLGGGSLHQRHYRQDTGAAPLKEHVAAAMLMRSGWAENQESPLIDPMCGSGTIVIEAALMAANIAPGFMRDAWGFSHWKQHDERLWESLLAHAKTSQREVNTPIRGSDNDMRVIKLAKQNADAAGVYHLVDFSQKDATKLQINDLKEGYIVCNPPYGERLGELTSLLPLFKRWGNQLKRQCVGWKMALLTSNRDLLRQLKLVAKKDYKMMNGSLECQLVNYVLDEKNCEIRETEQEGDFANRLKKNIKRLNKWLKSEDTNCYRVYDADLPEYNVAIDRYDDWVVVQEYAAPKNIPEHKTRRRLHEVLIALPDVLGIDPEHIALKVRQQQKGGNQYEKIASEKHMMQVFENGAAFYVNLKDYLDTGLFLDHRITRQRVKSMVKGKDVLNLFSYTGSVSVHAALGGARSVTTVDMSKTYLEWAKRNFSLNKLKGAYEFVQADCLNWLSETKQKFDFIFIDPPSFSNSKRMDTTWDVQRDHVSLLSDAINALNPGGIIMFSNNLRQFKLDIDALTSLGVSISDITKETIPEDFQRNQKIHHCWILQKND</sequence>
<evidence type="ECO:0000313" key="10">
    <source>
        <dbReference type="Proteomes" id="UP001652504"/>
    </source>
</evidence>
<dbReference type="PROSITE" id="PS51165">
    <property type="entry name" value="THUMP"/>
    <property type="match status" value="1"/>
</dbReference>
<keyword evidence="1 6" id="KW-0963">Cytoplasm</keyword>
<dbReference type="InterPro" id="IPR002052">
    <property type="entry name" value="DNA_methylase_N6_adenine_CS"/>
</dbReference>
<evidence type="ECO:0000256" key="5">
    <source>
        <dbReference type="ARBA" id="ARBA00022691"/>
    </source>
</evidence>
<proteinExistence type="inferred from homology"/>
<comment type="subcellular location">
    <subcellularLocation>
        <location evidence="6">Cytoplasm</location>
    </subcellularLocation>
</comment>
<feature type="domain" description="THUMP" evidence="8">
    <location>
        <begin position="44"/>
        <end position="155"/>
    </location>
</feature>
<dbReference type="Pfam" id="PF02926">
    <property type="entry name" value="THUMP"/>
    <property type="match status" value="1"/>
</dbReference>
<comment type="catalytic activity">
    <reaction evidence="6">
        <text>guanosine(2445) in 23S rRNA + S-adenosyl-L-methionine = N(2)-methylguanosine(2445) in 23S rRNA + S-adenosyl-L-homocysteine + H(+)</text>
        <dbReference type="Rhea" id="RHEA:42740"/>
        <dbReference type="Rhea" id="RHEA-COMP:10215"/>
        <dbReference type="Rhea" id="RHEA-COMP:10216"/>
        <dbReference type="ChEBI" id="CHEBI:15378"/>
        <dbReference type="ChEBI" id="CHEBI:57856"/>
        <dbReference type="ChEBI" id="CHEBI:59789"/>
        <dbReference type="ChEBI" id="CHEBI:74269"/>
        <dbReference type="ChEBI" id="CHEBI:74481"/>
        <dbReference type="EC" id="2.1.1.173"/>
    </reaction>
</comment>
<dbReference type="Gene3D" id="3.30.750.80">
    <property type="entry name" value="RNA methyltransferase domain (HRMD) like"/>
    <property type="match status" value="1"/>
</dbReference>
<dbReference type="InterPro" id="IPR019614">
    <property type="entry name" value="SAM-dep_methyl-trfase"/>
</dbReference>
<evidence type="ECO:0000256" key="3">
    <source>
        <dbReference type="ARBA" id="ARBA00022603"/>
    </source>
</evidence>
<dbReference type="PROSITE" id="PS00092">
    <property type="entry name" value="N6_MTASE"/>
    <property type="match status" value="1"/>
</dbReference>
<dbReference type="Gene3D" id="3.30.2130.30">
    <property type="match status" value="1"/>
</dbReference>
<dbReference type="CDD" id="cd11715">
    <property type="entry name" value="THUMP_AdoMetMT"/>
    <property type="match status" value="1"/>
</dbReference>
<dbReference type="SUPFAM" id="SSF53335">
    <property type="entry name" value="S-adenosyl-L-methionine-dependent methyltransferases"/>
    <property type="match status" value="2"/>
</dbReference>
<evidence type="ECO:0000256" key="2">
    <source>
        <dbReference type="ARBA" id="ARBA00022552"/>
    </source>
</evidence>
<reference evidence="9 10" key="1">
    <citation type="submission" date="2022-10" db="EMBL/GenBank/DDBJ databases">
        <title>Aestuariibacter sp. AA17 isolated from Montipora capitata coral fragment.</title>
        <authorList>
            <person name="Emsley S.A."/>
            <person name="Pfannmuller K.M."/>
            <person name="Loughran R.M."/>
            <person name="Shlafstein M."/>
            <person name="Papke E."/>
            <person name="Saw J.H."/>
            <person name="Ushijima B."/>
            <person name="Videau P."/>
        </authorList>
    </citation>
    <scope>NUCLEOTIDE SEQUENCE [LARGE SCALE GENOMIC DNA]</scope>
    <source>
        <strain evidence="9 10">AA17</strain>
    </source>
</reference>
<dbReference type="Pfam" id="PF10672">
    <property type="entry name" value="Methyltrans_SAM"/>
    <property type="match status" value="1"/>
</dbReference>
<dbReference type="InterPro" id="IPR004114">
    <property type="entry name" value="THUMP_dom"/>
</dbReference>
<dbReference type="InterPro" id="IPR053943">
    <property type="entry name" value="RlmKL-like_Mtase_CS"/>
</dbReference>
<dbReference type="NCBIfam" id="NF008748">
    <property type="entry name" value="PRK11783.1"/>
    <property type="match status" value="1"/>
</dbReference>
<keyword evidence="10" id="KW-1185">Reference proteome</keyword>
<comment type="function">
    <text evidence="6">Specifically methylates the guanine in position 2445 (m2G2445) and the guanine in position 2069 (m7G2069) of 23S rRNA.</text>
</comment>
<dbReference type="PANTHER" id="PTHR47313:SF1">
    <property type="entry name" value="RIBOSOMAL RNA LARGE SUBUNIT METHYLTRANSFERASE K_L"/>
    <property type="match status" value="1"/>
</dbReference>
<dbReference type="SMART" id="SM00981">
    <property type="entry name" value="THUMP"/>
    <property type="match status" value="1"/>
</dbReference>
<dbReference type="Pfam" id="PF01170">
    <property type="entry name" value="UPF0020"/>
    <property type="match status" value="1"/>
</dbReference>
<organism evidence="9 10">
    <name type="scientific">Fluctibacter corallii</name>
    <dbReference type="NCBI Taxonomy" id="2984329"/>
    <lineage>
        <taxon>Bacteria</taxon>
        <taxon>Pseudomonadati</taxon>
        <taxon>Pseudomonadota</taxon>
        <taxon>Gammaproteobacteria</taxon>
        <taxon>Alteromonadales</taxon>
        <taxon>Alteromonadaceae</taxon>
        <taxon>Fluctibacter</taxon>
    </lineage>
</organism>
<dbReference type="EMBL" id="JAOWKX010000002">
    <property type="protein sequence ID" value="MCV2884152.1"/>
    <property type="molecule type" value="Genomic_DNA"/>
</dbReference>
<dbReference type="InterPro" id="IPR029063">
    <property type="entry name" value="SAM-dependent_MTases_sf"/>
</dbReference>
<keyword evidence="3 6" id="KW-0489">Methyltransferase</keyword>
<comment type="catalytic activity">
    <reaction evidence="6">
        <text>guanosine(2069) in 23S rRNA + S-adenosyl-L-methionine = N(2)-methylguanosine(2069) in 23S rRNA + S-adenosyl-L-homocysteine + H(+)</text>
        <dbReference type="Rhea" id="RHEA:43772"/>
        <dbReference type="Rhea" id="RHEA-COMP:10688"/>
        <dbReference type="Rhea" id="RHEA-COMP:10689"/>
        <dbReference type="ChEBI" id="CHEBI:15378"/>
        <dbReference type="ChEBI" id="CHEBI:57856"/>
        <dbReference type="ChEBI" id="CHEBI:59789"/>
        <dbReference type="ChEBI" id="CHEBI:74269"/>
        <dbReference type="ChEBI" id="CHEBI:74481"/>
        <dbReference type="EC" id="2.1.1.264"/>
    </reaction>
</comment>
<name>A0ABT3A7A5_9ALTE</name>
<keyword evidence="4 6" id="KW-0808">Transferase</keyword>
<evidence type="ECO:0000259" key="8">
    <source>
        <dbReference type="PROSITE" id="PS51165"/>
    </source>
</evidence>
<protein>
    <recommendedName>
        <fullName evidence="6">Ribosomal RNA large subunit methyltransferase K/L</fullName>
    </recommendedName>
    <domain>
        <recommendedName>
            <fullName evidence="6">23S rRNA m2G2445 methyltransferase</fullName>
            <ecNumber evidence="6">2.1.1.173</ecNumber>
        </recommendedName>
        <alternativeName>
            <fullName evidence="6">rRNA (guanine-N(2)-)-methyltransferase RlmL</fullName>
        </alternativeName>
    </domain>
    <domain>
        <recommendedName>
            <fullName evidence="6">23S rRNA m7G2069 methyltransferase</fullName>
            <ecNumber evidence="6">2.1.1.264</ecNumber>
        </recommendedName>
        <alternativeName>
            <fullName evidence="6">rRNA (guanine-N(7)-)-methyltransferase RlmK</fullName>
        </alternativeName>
    </domain>
</protein>
<evidence type="ECO:0000256" key="6">
    <source>
        <dbReference type="HAMAP-Rule" id="MF_01858"/>
    </source>
</evidence>
<dbReference type="HAMAP" id="MF_01858">
    <property type="entry name" value="23SrRNA_methyltr_KL"/>
    <property type="match status" value="1"/>
</dbReference>
<dbReference type="EC" id="2.1.1.264" evidence="6"/>
<evidence type="ECO:0000256" key="4">
    <source>
        <dbReference type="ARBA" id="ARBA00022679"/>
    </source>
</evidence>
<evidence type="ECO:0000256" key="1">
    <source>
        <dbReference type="ARBA" id="ARBA00022490"/>
    </source>
</evidence>
<keyword evidence="2 6" id="KW-0698">rRNA processing</keyword>
<keyword evidence="5 6" id="KW-0949">S-adenosyl-L-methionine</keyword>
<dbReference type="InterPro" id="IPR054170">
    <property type="entry name" value="RlmL_1st"/>
</dbReference>
<dbReference type="Proteomes" id="UP001652504">
    <property type="component" value="Unassembled WGS sequence"/>
</dbReference>
<dbReference type="Pfam" id="PF22020">
    <property type="entry name" value="RlmL_1st"/>
    <property type="match status" value="1"/>
</dbReference>
<evidence type="ECO:0000313" key="9">
    <source>
        <dbReference type="EMBL" id="MCV2884152.1"/>
    </source>
</evidence>
<dbReference type="RefSeq" id="WP_263711358.1">
    <property type="nucleotide sequence ID" value="NZ_JAOWKX010000002.1"/>
</dbReference>
<dbReference type="PIRSF" id="PIRSF037618">
    <property type="entry name" value="RNA_Mtase_bacteria_prd"/>
    <property type="match status" value="1"/>
</dbReference>